<dbReference type="RefSeq" id="WP_115564391.1">
    <property type="nucleotide sequence ID" value="NZ_QRGR01000004.1"/>
</dbReference>
<dbReference type="GO" id="GO:0006302">
    <property type="term" value="P:double-strand break repair"/>
    <property type="evidence" value="ECO:0007669"/>
    <property type="project" value="TreeGrafter"/>
</dbReference>
<dbReference type="GO" id="GO:0000731">
    <property type="term" value="P:DNA synthesis involved in DNA repair"/>
    <property type="evidence" value="ECO:0007669"/>
    <property type="project" value="TreeGrafter"/>
</dbReference>
<protein>
    <recommendedName>
        <fullName evidence="4">Rad50/SbcC-type AAA domain-containing protein</fullName>
    </recommendedName>
</protein>
<keyword evidence="3" id="KW-1185">Reference proteome</keyword>
<dbReference type="OrthoDB" id="9805802at2"/>
<dbReference type="Gene3D" id="3.40.50.300">
    <property type="entry name" value="P-loop containing nucleotide triphosphate hydrolases"/>
    <property type="match status" value="2"/>
</dbReference>
<keyword evidence="1" id="KW-0175">Coiled coil</keyword>
<dbReference type="PANTHER" id="PTHR32182">
    <property type="entry name" value="DNA REPLICATION AND REPAIR PROTEIN RECF"/>
    <property type="match status" value="1"/>
</dbReference>
<proteinExistence type="predicted"/>
<dbReference type="Proteomes" id="UP000256708">
    <property type="component" value="Unassembled WGS sequence"/>
</dbReference>
<dbReference type="AlphaFoldDB" id="A0A3D8LGG9"/>
<accession>A0A3D8LGG9</accession>
<dbReference type="PANTHER" id="PTHR32182:SF22">
    <property type="entry name" value="ATP-DEPENDENT ENDONUCLEASE, OLD FAMILY-RELATED"/>
    <property type="match status" value="1"/>
</dbReference>
<feature type="coiled-coil region" evidence="1">
    <location>
        <begin position="309"/>
        <end position="336"/>
    </location>
</feature>
<sequence>MKFFKLELNKFRGATQPLTIEFDPSKKISMIFGENGNGKSTISDAIVCLCTDELGSIRDKSSIDKSYLRSLNSNYKDLLIKLSTDKGIFSANYNSTGTTLIKTPPINLPVVRHLRRSQIISLIDSEPSKRYEALKHYIDVTNIIKCEDELRKTIRKADDELKSIIRVIEESSKILHKSWQDEGCLNGSYQEWAKSEAEKDLTLQQTRLQKLNQVIDNWKKVLDKRDGVSKTVKKFHTEKGTESKFKEIVDELISKDAALNTKLLNVLQEAETYIRSVDALSKCPVCEGDAEKDKVLQSISLQLSFMKDFQNAQKSYSEAKKQREQTEALLKVLIQSFINELNLFISIFLLLIEPSNILVIKVNEIKDKVSNNDKYRHLNENLDTISEKVTQYELEATQLNKSINQFNLIKQQYTSLTKNKSKEESVNKLCKASKRALEIVEGTRKQFIDHELESISSDVEGLYQKIHPDENLGGIKLFLKTNAKNSLELNADFYSATSIAPQSVYSESHLDTLGICIFIALAKKYSEGTTILILDDVVMSVDENHLDRFIDLLHDEVSNFAHILITTHYRPWKDRYRFSRAPSHHVHFIELRKWELNRGIRYQNGKIDIQELKLALDSDEFDRQRISNLAGTILENILDFLSVRYQCKLPRKPRNDYQLKELIDCLSARLQKTMKVQHLLKGVDGKYTGDILVREQELKPIIDSLKQLNPVRNQVGAHFNFDGSLISDSDVEEFGNKVFELAELLVCPDLGNFPEKNRSGSYFETRTGSIRLFPLIEPN</sequence>
<feature type="coiled-coil region" evidence="1">
    <location>
        <begin position="375"/>
        <end position="402"/>
    </location>
</feature>
<evidence type="ECO:0008006" key="4">
    <source>
        <dbReference type="Google" id="ProtNLM"/>
    </source>
</evidence>
<name>A0A3D8LGG9_9BACT</name>
<evidence type="ECO:0000313" key="2">
    <source>
        <dbReference type="EMBL" id="RDV16531.1"/>
    </source>
</evidence>
<comment type="caution">
    <text evidence="2">The sequence shown here is derived from an EMBL/GenBank/DDBJ whole genome shotgun (WGS) entry which is preliminary data.</text>
</comment>
<dbReference type="InterPro" id="IPR027417">
    <property type="entry name" value="P-loop_NTPase"/>
</dbReference>
<reference evidence="3" key="1">
    <citation type="submission" date="2018-08" db="EMBL/GenBank/DDBJ databases">
        <authorList>
            <person name="Liu Z.-W."/>
            <person name="Du Z.-J."/>
        </authorList>
    </citation>
    <scope>NUCLEOTIDE SEQUENCE [LARGE SCALE GENOMIC DNA]</scope>
    <source>
        <strain evidence="3">H4X</strain>
    </source>
</reference>
<evidence type="ECO:0000256" key="1">
    <source>
        <dbReference type="SAM" id="Coils"/>
    </source>
</evidence>
<evidence type="ECO:0000313" key="3">
    <source>
        <dbReference type="Proteomes" id="UP000256708"/>
    </source>
</evidence>
<gene>
    <name evidence="2" type="ORF">DXT99_04890</name>
</gene>
<dbReference type="SUPFAM" id="SSF52540">
    <property type="entry name" value="P-loop containing nucleoside triphosphate hydrolases"/>
    <property type="match status" value="1"/>
</dbReference>
<organism evidence="2 3">
    <name type="scientific">Pontibacter diazotrophicus</name>
    <dbReference type="NCBI Taxonomy" id="1400979"/>
    <lineage>
        <taxon>Bacteria</taxon>
        <taxon>Pseudomonadati</taxon>
        <taxon>Bacteroidota</taxon>
        <taxon>Cytophagia</taxon>
        <taxon>Cytophagales</taxon>
        <taxon>Hymenobacteraceae</taxon>
        <taxon>Pontibacter</taxon>
    </lineage>
</organism>
<dbReference type="EMBL" id="QRGR01000004">
    <property type="protein sequence ID" value="RDV16531.1"/>
    <property type="molecule type" value="Genomic_DNA"/>
</dbReference>